<gene>
    <name evidence="3" type="ORF">K0U00_47970</name>
</gene>
<dbReference type="Proteomes" id="UP001519887">
    <property type="component" value="Unassembled WGS sequence"/>
</dbReference>
<dbReference type="PANTHER" id="PTHR45266:SF3">
    <property type="entry name" value="OXALOACETATE DECARBOXYLASE ALPHA CHAIN"/>
    <property type="match status" value="1"/>
</dbReference>
<protein>
    <submittedName>
        <fullName evidence="3">Biotin/lipoyl-binding protein</fullName>
    </submittedName>
</protein>
<dbReference type="CDD" id="cd06850">
    <property type="entry name" value="biotinyl_domain"/>
    <property type="match status" value="1"/>
</dbReference>
<evidence type="ECO:0000256" key="1">
    <source>
        <dbReference type="ARBA" id="ARBA00023267"/>
    </source>
</evidence>
<dbReference type="PROSITE" id="PS50968">
    <property type="entry name" value="BIOTINYL_LIPOYL"/>
    <property type="match status" value="1"/>
</dbReference>
<dbReference type="InterPro" id="IPR000089">
    <property type="entry name" value="Biotin_lipoyl"/>
</dbReference>
<dbReference type="PANTHER" id="PTHR45266">
    <property type="entry name" value="OXALOACETATE DECARBOXYLASE ALPHA CHAIN"/>
    <property type="match status" value="1"/>
</dbReference>
<sequence length="74" mass="7773">SMPGSVWKVLVTPGQAVRKGDVLIIEESMKMEFSQLAPCDGIVAAVLVKPGDEVFTGQLIVGITNESESVVTAV</sequence>
<dbReference type="EMBL" id="JAHZIK010003300">
    <property type="protein sequence ID" value="MBW7461815.1"/>
    <property type="molecule type" value="Genomic_DNA"/>
</dbReference>
<keyword evidence="1" id="KW-0092">Biotin</keyword>
<comment type="caution">
    <text evidence="3">The sequence shown here is derived from an EMBL/GenBank/DDBJ whole genome shotgun (WGS) entry which is preliminary data.</text>
</comment>
<dbReference type="Pfam" id="PF00364">
    <property type="entry name" value="Biotin_lipoyl"/>
    <property type="match status" value="1"/>
</dbReference>
<feature type="non-terminal residue" evidence="3">
    <location>
        <position position="1"/>
    </location>
</feature>
<accession>A0ABS7CLI9</accession>
<dbReference type="InterPro" id="IPR050709">
    <property type="entry name" value="Biotin_Carboxyl_Carrier/Decarb"/>
</dbReference>
<evidence type="ECO:0000259" key="2">
    <source>
        <dbReference type="PROSITE" id="PS50968"/>
    </source>
</evidence>
<reference evidence="3 4" key="1">
    <citation type="submission" date="2021-07" db="EMBL/GenBank/DDBJ databases">
        <title>Paenibacillus radiodurans sp. nov., isolated from the southeastern edge of Tengger Desert.</title>
        <authorList>
            <person name="Zhang G."/>
        </authorList>
    </citation>
    <scope>NUCLEOTIDE SEQUENCE [LARGE SCALE GENOMIC DNA]</scope>
    <source>
        <strain evidence="3 4">CCM 7311</strain>
    </source>
</reference>
<keyword evidence="4" id="KW-1185">Reference proteome</keyword>
<feature type="domain" description="Lipoyl-binding" evidence="2">
    <location>
        <begin position="1"/>
        <end position="64"/>
    </location>
</feature>
<evidence type="ECO:0000313" key="4">
    <source>
        <dbReference type="Proteomes" id="UP001519887"/>
    </source>
</evidence>
<dbReference type="SUPFAM" id="SSF51230">
    <property type="entry name" value="Single hybrid motif"/>
    <property type="match status" value="1"/>
</dbReference>
<dbReference type="InterPro" id="IPR011053">
    <property type="entry name" value="Single_hybrid_motif"/>
</dbReference>
<organism evidence="3 4">
    <name type="scientific">Paenibacillus sepulcri</name>
    <dbReference type="NCBI Taxonomy" id="359917"/>
    <lineage>
        <taxon>Bacteria</taxon>
        <taxon>Bacillati</taxon>
        <taxon>Bacillota</taxon>
        <taxon>Bacilli</taxon>
        <taxon>Bacillales</taxon>
        <taxon>Paenibacillaceae</taxon>
        <taxon>Paenibacillus</taxon>
    </lineage>
</organism>
<evidence type="ECO:0000313" key="3">
    <source>
        <dbReference type="EMBL" id="MBW7461815.1"/>
    </source>
</evidence>
<proteinExistence type="predicted"/>
<dbReference type="Gene3D" id="2.40.50.100">
    <property type="match status" value="1"/>
</dbReference>
<name>A0ABS7CLI9_9BACL</name>